<keyword evidence="1" id="KW-0732">Signal</keyword>
<evidence type="ECO:0000313" key="2">
    <source>
        <dbReference type="EMBL" id="GAA3984786.1"/>
    </source>
</evidence>
<name>A0ABP7QLX5_9SPHI</name>
<evidence type="ECO:0000256" key="1">
    <source>
        <dbReference type="SAM" id="SignalP"/>
    </source>
</evidence>
<organism evidence="2 3">
    <name type="scientific">Pedobacter ginsengiterrae</name>
    <dbReference type="NCBI Taxonomy" id="871696"/>
    <lineage>
        <taxon>Bacteria</taxon>
        <taxon>Pseudomonadati</taxon>
        <taxon>Bacteroidota</taxon>
        <taxon>Sphingobacteriia</taxon>
        <taxon>Sphingobacteriales</taxon>
        <taxon>Sphingobacteriaceae</taxon>
        <taxon>Pedobacter</taxon>
    </lineage>
</organism>
<dbReference type="RefSeq" id="WP_344770020.1">
    <property type="nucleotide sequence ID" value="NZ_BAABAK010000021.1"/>
</dbReference>
<proteinExistence type="predicted"/>
<gene>
    <name evidence="2" type="ORF">GCM10022246_40610</name>
</gene>
<protein>
    <recommendedName>
        <fullName evidence="4">DUF4468 domain-containing protein</fullName>
    </recommendedName>
</protein>
<dbReference type="EMBL" id="BAABAK010000021">
    <property type="protein sequence ID" value="GAA3984786.1"/>
    <property type="molecule type" value="Genomic_DNA"/>
</dbReference>
<keyword evidence="3" id="KW-1185">Reference proteome</keyword>
<reference evidence="3" key="1">
    <citation type="journal article" date="2019" name="Int. J. Syst. Evol. Microbiol.">
        <title>The Global Catalogue of Microorganisms (GCM) 10K type strain sequencing project: providing services to taxonomists for standard genome sequencing and annotation.</title>
        <authorList>
            <consortium name="The Broad Institute Genomics Platform"/>
            <consortium name="The Broad Institute Genome Sequencing Center for Infectious Disease"/>
            <person name="Wu L."/>
            <person name="Ma J."/>
        </authorList>
    </citation>
    <scope>NUCLEOTIDE SEQUENCE [LARGE SCALE GENOMIC DNA]</scope>
    <source>
        <strain evidence="3">JCM 17338</strain>
    </source>
</reference>
<evidence type="ECO:0000313" key="3">
    <source>
        <dbReference type="Proteomes" id="UP001501081"/>
    </source>
</evidence>
<sequence length="198" mass="23151">MKFTFLYILLSTYALFSHAQNEQRTDTLRIDLDKDAKKDIVIFDRENALIVVKLSTHNFKPLRSEQMEIDPISSGIKAKKESFEFTNNWMRAGYSCQFRYNAIQKKMQLIGMRRYEFGPANNDGSGESSVNLLTNSYIGNWNYWDDHQNKLIAMPPIKRKMVFAPTYLSNFDQVLSQYINLCSELYIKNKKSILTKKT</sequence>
<evidence type="ECO:0008006" key="4">
    <source>
        <dbReference type="Google" id="ProtNLM"/>
    </source>
</evidence>
<comment type="caution">
    <text evidence="2">The sequence shown here is derived from an EMBL/GenBank/DDBJ whole genome shotgun (WGS) entry which is preliminary data.</text>
</comment>
<feature type="chain" id="PRO_5045747143" description="DUF4468 domain-containing protein" evidence="1">
    <location>
        <begin position="20"/>
        <end position="198"/>
    </location>
</feature>
<dbReference type="Proteomes" id="UP001501081">
    <property type="component" value="Unassembled WGS sequence"/>
</dbReference>
<accession>A0ABP7QLX5</accession>
<feature type="signal peptide" evidence="1">
    <location>
        <begin position="1"/>
        <end position="19"/>
    </location>
</feature>